<reference evidence="9" key="2">
    <citation type="submission" date="2021-08" db="EMBL/GenBank/DDBJ databases">
        <authorList>
            <person name="Eriksson T."/>
        </authorList>
    </citation>
    <scope>NUCLEOTIDE SEQUENCE</scope>
    <source>
        <strain evidence="9">Stoneville</strain>
        <tissue evidence="9">Whole head</tissue>
    </source>
</reference>
<sequence>MSDSEFNLQELHEKITFLFERHKENLNRREHPNVNYLLYNLNAESDMLLYKVKYEIDNFLKDNGKDDDGASQSGDSRLDTFQEWPHDAVVSPQRIAKAGFFYTRQDLTVECFSCHLQISEWNYGDQVMAKHKTLSPSCPFVLNPTTSGNVPTISQPTNVPSSSTTSDSMKDEATRLKTFKKWPIPHIVSPESLARAGFYYLNTGDTTKCAFCKGVVRAWEVGDDPDREHKRHFEDCPFVLTEIVPRLNPNPSNGVRTDSSFSNLHLVANENLHCLGVQTHKGPKKPNFATLESRLRSFAMWPPDLIQTPDILSQAGFYYEGMGDQVRCFHCDGGLRHWDPQDDPWTEHARWFPRCSFIKLVKGQDFVTACSLELNVNSNLEEVDQKNYHPVPRKREVSERQVQEQMIGEVALSALSIGLNVERVKRAIREKLEQTGRGYSQPDALVEAALNLQHSEEDISEEQESSIHVKNVVENVLDNVIARSCGDIKDTNSSLDSNTIANNKDSSKVNKPLTLEEENRILKEARLCKICMDAEVGIVFLPCGHLTTCINCAPNLEDCPVCRSTIKATCGNRRERSKIDASETRLYEAQLEGIVSAEVSSKGDFQAIYDPSSWTSWKANRTVGATFASQEDAMAGITFETNERRGDFALGTTFALFCSSPRKCDCWRRDRGDFLRDVSGRLPSVPPSRLPILRQEDDCRTDIETNERVNRDFAHGTTFTCRSHFQAFSAGVENK</sequence>
<feature type="domain" description="RING-type" evidence="8">
    <location>
        <begin position="528"/>
        <end position="563"/>
    </location>
</feature>
<keyword evidence="5" id="KW-0862">Zinc</keyword>
<dbReference type="GO" id="GO:0005737">
    <property type="term" value="C:cytoplasm"/>
    <property type="evidence" value="ECO:0007669"/>
    <property type="project" value="TreeGrafter"/>
</dbReference>
<dbReference type="SUPFAM" id="SSF57924">
    <property type="entry name" value="Inhibitor of apoptosis (IAP) repeat"/>
    <property type="match status" value="3"/>
</dbReference>
<dbReference type="InterPro" id="IPR050784">
    <property type="entry name" value="IAP"/>
</dbReference>
<dbReference type="CDD" id="cd00022">
    <property type="entry name" value="BIR"/>
    <property type="match status" value="3"/>
</dbReference>
<evidence type="ECO:0000259" key="8">
    <source>
        <dbReference type="PROSITE" id="PS50089"/>
    </source>
</evidence>
<dbReference type="GO" id="GO:0051726">
    <property type="term" value="P:regulation of cell cycle"/>
    <property type="evidence" value="ECO:0007669"/>
    <property type="project" value="TreeGrafter"/>
</dbReference>
<dbReference type="SMART" id="SM00238">
    <property type="entry name" value="BIR"/>
    <property type="match status" value="3"/>
</dbReference>
<dbReference type="CDD" id="cd14321">
    <property type="entry name" value="UBA_IAPs"/>
    <property type="match status" value="1"/>
</dbReference>
<evidence type="ECO:0000256" key="6">
    <source>
        <dbReference type="PROSITE-ProRule" id="PRU00175"/>
    </source>
</evidence>
<dbReference type="FunFam" id="1.10.1170.10:FF:000002">
    <property type="entry name" value="Baculoviral IAP repeat containing 7"/>
    <property type="match status" value="1"/>
</dbReference>
<dbReference type="GO" id="GO:0031398">
    <property type="term" value="P:positive regulation of protein ubiquitination"/>
    <property type="evidence" value="ECO:0007669"/>
    <property type="project" value="TreeGrafter"/>
</dbReference>
<evidence type="ECO:0000313" key="10">
    <source>
        <dbReference type="Proteomes" id="UP000719412"/>
    </source>
</evidence>
<feature type="region of interest" description="Disordered" evidence="7">
    <location>
        <begin position="149"/>
        <end position="168"/>
    </location>
</feature>
<dbReference type="GO" id="GO:0043027">
    <property type="term" value="F:cysteine-type endopeptidase inhibitor activity involved in apoptotic process"/>
    <property type="evidence" value="ECO:0007669"/>
    <property type="project" value="TreeGrafter"/>
</dbReference>
<dbReference type="GO" id="GO:0061630">
    <property type="term" value="F:ubiquitin protein ligase activity"/>
    <property type="evidence" value="ECO:0007669"/>
    <property type="project" value="TreeGrafter"/>
</dbReference>
<evidence type="ECO:0000313" key="9">
    <source>
        <dbReference type="EMBL" id="KAH0808902.1"/>
    </source>
</evidence>
<name>A0A8J6H6R8_TENMO</name>
<feature type="compositionally biased region" description="Polar residues" evidence="7">
    <location>
        <begin position="149"/>
        <end position="167"/>
    </location>
</feature>
<dbReference type="SMART" id="SM00184">
    <property type="entry name" value="RING"/>
    <property type="match status" value="1"/>
</dbReference>
<dbReference type="Gene3D" id="3.30.40.10">
    <property type="entry name" value="Zinc/RING finger domain, C3HC4 (zinc finger)"/>
    <property type="match status" value="1"/>
</dbReference>
<dbReference type="InterPro" id="IPR001370">
    <property type="entry name" value="BIR_rpt"/>
</dbReference>
<evidence type="ECO:0000256" key="7">
    <source>
        <dbReference type="SAM" id="MobiDB-lite"/>
    </source>
</evidence>
<evidence type="ECO:0000256" key="1">
    <source>
        <dbReference type="ARBA" id="ARBA00006672"/>
    </source>
</evidence>
<dbReference type="InterPro" id="IPR013083">
    <property type="entry name" value="Znf_RING/FYVE/PHD"/>
</dbReference>
<dbReference type="PANTHER" id="PTHR10044">
    <property type="entry name" value="INHIBITOR OF APOPTOSIS"/>
    <property type="match status" value="1"/>
</dbReference>
<dbReference type="Pfam" id="PF00653">
    <property type="entry name" value="BIR"/>
    <property type="match status" value="3"/>
</dbReference>
<dbReference type="GO" id="GO:0005634">
    <property type="term" value="C:nucleus"/>
    <property type="evidence" value="ECO:0007669"/>
    <property type="project" value="TreeGrafter"/>
</dbReference>
<keyword evidence="2" id="KW-0053">Apoptosis</keyword>
<dbReference type="GO" id="GO:0008270">
    <property type="term" value="F:zinc ion binding"/>
    <property type="evidence" value="ECO:0007669"/>
    <property type="project" value="UniProtKB-KW"/>
</dbReference>
<reference evidence="9" key="1">
    <citation type="journal article" date="2020" name="J Insects Food Feed">
        <title>The yellow mealworm (Tenebrio molitor) genome: a resource for the emerging insects as food and feed industry.</title>
        <authorList>
            <person name="Eriksson T."/>
            <person name="Andere A."/>
            <person name="Kelstrup H."/>
            <person name="Emery V."/>
            <person name="Picard C."/>
        </authorList>
    </citation>
    <scope>NUCLEOTIDE SEQUENCE</scope>
    <source>
        <strain evidence="9">Stoneville</strain>
        <tissue evidence="9">Whole head</tissue>
    </source>
</reference>
<dbReference type="Gene3D" id="1.10.8.10">
    <property type="entry name" value="DNA helicase RuvA subunit, C-terminal domain"/>
    <property type="match status" value="1"/>
</dbReference>
<evidence type="ECO:0000256" key="5">
    <source>
        <dbReference type="ARBA" id="ARBA00022833"/>
    </source>
</evidence>
<accession>A0A8J6H6R8</accession>
<dbReference type="Proteomes" id="UP000719412">
    <property type="component" value="Unassembled WGS sequence"/>
</dbReference>
<dbReference type="PROSITE" id="PS50143">
    <property type="entry name" value="BIR_REPEAT_2"/>
    <property type="match status" value="3"/>
</dbReference>
<dbReference type="PROSITE" id="PS01282">
    <property type="entry name" value="BIR_REPEAT_1"/>
    <property type="match status" value="1"/>
</dbReference>
<dbReference type="AlphaFoldDB" id="A0A8J6H6R8"/>
<dbReference type="CDD" id="cd16510">
    <property type="entry name" value="RING-HC_IAPs"/>
    <property type="match status" value="1"/>
</dbReference>
<gene>
    <name evidence="9" type="ORF">GEV33_013888</name>
</gene>
<organism evidence="9 10">
    <name type="scientific">Tenebrio molitor</name>
    <name type="common">Yellow mealworm beetle</name>
    <dbReference type="NCBI Taxonomy" id="7067"/>
    <lineage>
        <taxon>Eukaryota</taxon>
        <taxon>Metazoa</taxon>
        <taxon>Ecdysozoa</taxon>
        <taxon>Arthropoda</taxon>
        <taxon>Hexapoda</taxon>
        <taxon>Insecta</taxon>
        <taxon>Pterygota</taxon>
        <taxon>Neoptera</taxon>
        <taxon>Endopterygota</taxon>
        <taxon>Coleoptera</taxon>
        <taxon>Polyphaga</taxon>
        <taxon>Cucujiformia</taxon>
        <taxon>Tenebrionidae</taxon>
        <taxon>Tenebrio</taxon>
    </lineage>
</organism>
<evidence type="ECO:0000256" key="2">
    <source>
        <dbReference type="ARBA" id="ARBA00022703"/>
    </source>
</evidence>
<protein>
    <recommendedName>
        <fullName evidence="8">RING-type domain-containing protein</fullName>
    </recommendedName>
</protein>
<evidence type="ECO:0000256" key="3">
    <source>
        <dbReference type="ARBA" id="ARBA00022723"/>
    </source>
</evidence>
<dbReference type="InterPro" id="IPR001841">
    <property type="entry name" value="Znf_RING"/>
</dbReference>
<dbReference type="GO" id="GO:0043066">
    <property type="term" value="P:negative regulation of apoptotic process"/>
    <property type="evidence" value="ECO:0007669"/>
    <property type="project" value="TreeGrafter"/>
</dbReference>
<dbReference type="Gene3D" id="1.10.1170.10">
    <property type="entry name" value="Inhibitor Of Apoptosis Protein (2mihbC-IAP-1), Chain A"/>
    <property type="match status" value="3"/>
</dbReference>
<comment type="caution">
    <text evidence="9">The sequence shown here is derived from an EMBL/GenBank/DDBJ whole genome shotgun (WGS) entry which is preliminary data.</text>
</comment>
<keyword evidence="10" id="KW-1185">Reference proteome</keyword>
<dbReference type="PROSITE" id="PS50089">
    <property type="entry name" value="ZF_RING_2"/>
    <property type="match status" value="1"/>
</dbReference>
<dbReference type="FunFam" id="1.10.1170.10:FF:000003">
    <property type="entry name" value="E3 ubiquitin-protein ligase XIAP"/>
    <property type="match status" value="1"/>
</dbReference>
<keyword evidence="4 6" id="KW-0863">Zinc-finger</keyword>
<dbReference type="PANTHER" id="PTHR10044:SF139">
    <property type="entry name" value="DEATH-ASSOCIATED INHIBITOR OF APOPTOSIS 2"/>
    <property type="match status" value="1"/>
</dbReference>
<evidence type="ECO:0000256" key="4">
    <source>
        <dbReference type="ARBA" id="ARBA00022771"/>
    </source>
</evidence>
<comment type="similarity">
    <text evidence="1">Belongs to the IAP family.</text>
</comment>
<dbReference type="Pfam" id="PF13920">
    <property type="entry name" value="zf-C3HC4_3"/>
    <property type="match status" value="1"/>
</dbReference>
<dbReference type="EMBL" id="JABDTM020028459">
    <property type="protein sequence ID" value="KAH0808902.1"/>
    <property type="molecule type" value="Genomic_DNA"/>
</dbReference>
<dbReference type="GO" id="GO:0006915">
    <property type="term" value="P:apoptotic process"/>
    <property type="evidence" value="ECO:0007669"/>
    <property type="project" value="UniProtKB-KW"/>
</dbReference>
<keyword evidence="3" id="KW-0479">Metal-binding</keyword>
<proteinExistence type="inferred from homology"/>